<comment type="caution">
    <text evidence="4">The sequence shown here is derived from an EMBL/GenBank/DDBJ whole genome shotgun (WGS) entry which is preliminary data.</text>
</comment>
<sequence length="122" mass="14030">MADFDPDIAHRRLFELLDVVKEAATSGQVDVEYTQKLLSEIDLHQQEEEREFERRGLTDLDLARYQHKEILRRAESFAQLCAKSSSQGDLLSAVEALIHAIHVHEKFTDRALFAELANPRQV</sequence>
<keyword evidence="2" id="KW-0479">Metal-binding</keyword>
<evidence type="ECO:0008006" key="6">
    <source>
        <dbReference type="Google" id="ProtNLM"/>
    </source>
</evidence>
<evidence type="ECO:0000313" key="4">
    <source>
        <dbReference type="EMBL" id="RAU20061.1"/>
    </source>
</evidence>
<gene>
    <name evidence="4" type="ORF">CU669_20340</name>
</gene>
<reference evidence="4 5" key="1">
    <citation type="submission" date="2017-11" db="EMBL/GenBank/DDBJ databases">
        <title>Draft genome sequence of magnetotactic bacterium Magnetospirillum kuznetsovii LBB-42.</title>
        <authorList>
            <person name="Grouzdev D.S."/>
            <person name="Rysina M.S."/>
            <person name="Baslerov R.V."/>
            <person name="Koziaeva V."/>
        </authorList>
    </citation>
    <scope>NUCLEOTIDE SEQUENCE [LARGE SCALE GENOMIC DNA]</scope>
    <source>
        <strain evidence="4 5">LBB-42</strain>
    </source>
</reference>
<comment type="similarity">
    <text evidence="1">Belongs to the hemerythrin family.</text>
</comment>
<dbReference type="Gene3D" id="1.20.120.50">
    <property type="entry name" value="Hemerythrin-like"/>
    <property type="match status" value="1"/>
</dbReference>
<evidence type="ECO:0000313" key="5">
    <source>
        <dbReference type="Proteomes" id="UP000251075"/>
    </source>
</evidence>
<keyword evidence="5" id="KW-1185">Reference proteome</keyword>
<dbReference type="InterPro" id="IPR035938">
    <property type="entry name" value="Hemerythrin-like_sf"/>
</dbReference>
<evidence type="ECO:0000256" key="2">
    <source>
        <dbReference type="ARBA" id="ARBA00022723"/>
    </source>
</evidence>
<evidence type="ECO:0000256" key="1">
    <source>
        <dbReference type="ARBA" id="ARBA00010587"/>
    </source>
</evidence>
<evidence type="ECO:0000256" key="3">
    <source>
        <dbReference type="ARBA" id="ARBA00023004"/>
    </source>
</evidence>
<dbReference type="SUPFAM" id="SSF47188">
    <property type="entry name" value="Hemerythrin-like"/>
    <property type="match status" value="1"/>
</dbReference>
<dbReference type="Proteomes" id="UP000251075">
    <property type="component" value="Unassembled WGS sequence"/>
</dbReference>
<keyword evidence="3" id="KW-0408">Iron</keyword>
<dbReference type="EMBL" id="PGTO01000039">
    <property type="protein sequence ID" value="RAU20061.1"/>
    <property type="molecule type" value="Genomic_DNA"/>
</dbReference>
<dbReference type="RefSeq" id="WP_112147422.1">
    <property type="nucleotide sequence ID" value="NZ_PGTO01000039.1"/>
</dbReference>
<dbReference type="AlphaFoldDB" id="A0A364NSJ1"/>
<name>A0A364NSJ1_9PROT</name>
<dbReference type="GO" id="GO:0046872">
    <property type="term" value="F:metal ion binding"/>
    <property type="evidence" value="ECO:0007669"/>
    <property type="project" value="UniProtKB-KW"/>
</dbReference>
<accession>A0A364NSJ1</accession>
<protein>
    <recommendedName>
        <fullName evidence="6">Hemerythrin-like domain-containing protein</fullName>
    </recommendedName>
</protein>
<proteinExistence type="inferred from homology"/>
<organism evidence="4 5">
    <name type="scientific">Paramagnetospirillum kuznetsovii</name>
    <dbReference type="NCBI Taxonomy" id="2053833"/>
    <lineage>
        <taxon>Bacteria</taxon>
        <taxon>Pseudomonadati</taxon>
        <taxon>Pseudomonadota</taxon>
        <taxon>Alphaproteobacteria</taxon>
        <taxon>Rhodospirillales</taxon>
        <taxon>Magnetospirillaceae</taxon>
        <taxon>Paramagnetospirillum</taxon>
    </lineage>
</organism>